<dbReference type="Proteomes" id="UP001151760">
    <property type="component" value="Unassembled WGS sequence"/>
</dbReference>
<organism evidence="1 2">
    <name type="scientific">Tanacetum coccineum</name>
    <dbReference type="NCBI Taxonomy" id="301880"/>
    <lineage>
        <taxon>Eukaryota</taxon>
        <taxon>Viridiplantae</taxon>
        <taxon>Streptophyta</taxon>
        <taxon>Embryophyta</taxon>
        <taxon>Tracheophyta</taxon>
        <taxon>Spermatophyta</taxon>
        <taxon>Magnoliopsida</taxon>
        <taxon>eudicotyledons</taxon>
        <taxon>Gunneridae</taxon>
        <taxon>Pentapetalae</taxon>
        <taxon>asterids</taxon>
        <taxon>campanulids</taxon>
        <taxon>Asterales</taxon>
        <taxon>Asteraceae</taxon>
        <taxon>Asteroideae</taxon>
        <taxon>Anthemideae</taxon>
        <taxon>Anthemidinae</taxon>
        <taxon>Tanacetum</taxon>
    </lineage>
</organism>
<keyword evidence="2" id="KW-1185">Reference proteome</keyword>
<proteinExistence type="predicted"/>
<evidence type="ECO:0000313" key="1">
    <source>
        <dbReference type="EMBL" id="GJS96425.1"/>
    </source>
</evidence>
<evidence type="ECO:0000313" key="2">
    <source>
        <dbReference type="Proteomes" id="UP001151760"/>
    </source>
</evidence>
<dbReference type="EMBL" id="BQNB010011885">
    <property type="protein sequence ID" value="GJS96425.1"/>
    <property type="molecule type" value="Genomic_DNA"/>
</dbReference>
<protein>
    <submittedName>
        <fullName evidence="1">Uncharacterized protein</fullName>
    </submittedName>
</protein>
<gene>
    <name evidence="1" type="ORF">Tco_0803393</name>
</gene>
<reference evidence="1" key="1">
    <citation type="journal article" date="2022" name="Int. J. Mol. Sci.">
        <title>Draft Genome of Tanacetum Coccineum: Genomic Comparison of Closely Related Tanacetum-Family Plants.</title>
        <authorList>
            <person name="Yamashiro T."/>
            <person name="Shiraishi A."/>
            <person name="Nakayama K."/>
            <person name="Satake H."/>
        </authorList>
    </citation>
    <scope>NUCLEOTIDE SEQUENCE</scope>
</reference>
<sequence>MISPTTLPPSLLLSPLFDFFIREEILPPREQSHFRSSSSTIPPGQPQAIEIGENYHGAPDTLYARHEEQIKDILNHLDELSLDHIEEMKDKIKVHTTRF</sequence>
<name>A0ABQ5A2E3_9ASTR</name>
<accession>A0ABQ5A2E3</accession>
<comment type="caution">
    <text evidence="1">The sequence shown here is derived from an EMBL/GenBank/DDBJ whole genome shotgun (WGS) entry which is preliminary data.</text>
</comment>
<reference evidence="1" key="2">
    <citation type="submission" date="2022-01" db="EMBL/GenBank/DDBJ databases">
        <authorList>
            <person name="Yamashiro T."/>
            <person name="Shiraishi A."/>
            <person name="Satake H."/>
            <person name="Nakayama K."/>
        </authorList>
    </citation>
    <scope>NUCLEOTIDE SEQUENCE</scope>
</reference>